<evidence type="ECO:0000259" key="6">
    <source>
        <dbReference type="SMART" id="SM01003"/>
    </source>
</evidence>
<comment type="caution">
    <text evidence="7">The sequence shown here is derived from an EMBL/GenBank/DDBJ whole genome shotgun (WGS) entry which is preliminary data.</text>
</comment>
<dbReference type="GO" id="GO:0042853">
    <property type="term" value="P:L-alanine catabolic process"/>
    <property type="evidence" value="ECO:0007669"/>
    <property type="project" value="InterPro"/>
</dbReference>
<evidence type="ECO:0000259" key="5">
    <source>
        <dbReference type="SMART" id="SM01002"/>
    </source>
</evidence>
<dbReference type="STRING" id="915059.NH26_15290"/>
<dbReference type="AlphaFoldDB" id="A0A1S1Z310"/>
<dbReference type="SMART" id="SM01003">
    <property type="entry name" value="AlaDh_PNT_N"/>
    <property type="match status" value="1"/>
</dbReference>
<dbReference type="OrthoDB" id="9804592at2"/>
<keyword evidence="3" id="KW-0560">Oxidoreductase</keyword>
<sequence length="410" mass="44924">MGKQREGFDKATESYFQYHPQEVMEGPLHKKGNPLKIGVPKELDPDEKRCALRPGAVSLLVNNGCEVFVESKAGQHINHDDQEYSEAGANIVYSHKEVMECDLVIKISSPTVEEVNHMKQGKTIISAIHLRDIKKEVLEALNKKKVTALGFELIEDKVGGLPLVRAMSEIAGSTVMLIAAEYLSSYNGGKGIILGGITGVPPSKVVILGAGTVAEFAARTAIGMGAEVKVFDNAIYKLRRLKKELNNPHLFTSAFDSTSIDEALSRADIVIGAIHTHGSRTPSIVTEEMVMGMRENSIIIDVCIDQGGCFETSEPTNHRHPVYKKHGVIHYCVPNIASRVSRTATAAISNIFTPILLKVSDECKVDTMMRRHPWFAKGVYTYRGSITNQAIAEKFDLPLKNLDLILAAGF</sequence>
<dbReference type="GO" id="GO:0000286">
    <property type="term" value="F:alanine dehydrogenase activity"/>
    <property type="evidence" value="ECO:0007669"/>
    <property type="project" value="UniProtKB-EC"/>
</dbReference>
<evidence type="ECO:0000313" key="7">
    <source>
        <dbReference type="EMBL" id="OHX67617.1"/>
    </source>
</evidence>
<evidence type="ECO:0000256" key="4">
    <source>
        <dbReference type="ARBA" id="ARBA00023027"/>
    </source>
</evidence>
<proteinExistence type="inferred from homology"/>
<dbReference type="Gene3D" id="3.40.50.720">
    <property type="entry name" value="NAD(P)-binding Rossmann-like Domain"/>
    <property type="match status" value="2"/>
</dbReference>
<name>A0A1S1Z310_FLAPC</name>
<dbReference type="InterPro" id="IPR007698">
    <property type="entry name" value="AlaDH/PNT_NAD(H)-bd"/>
</dbReference>
<dbReference type="Proteomes" id="UP000179797">
    <property type="component" value="Unassembled WGS sequence"/>
</dbReference>
<dbReference type="EMBL" id="JRYR02000001">
    <property type="protein sequence ID" value="OHX67617.1"/>
    <property type="molecule type" value="Genomic_DNA"/>
</dbReference>
<dbReference type="Pfam" id="PF05222">
    <property type="entry name" value="AlaDh_PNT_N"/>
    <property type="match status" value="1"/>
</dbReference>
<dbReference type="SUPFAM" id="SSF51735">
    <property type="entry name" value="NAD(P)-binding Rossmann-fold domains"/>
    <property type="match status" value="1"/>
</dbReference>
<dbReference type="PANTHER" id="PTHR42795">
    <property type="entry name" value="ALANINE DEHYDROGENASE"/>
    <property type="match status" value="1"/>
</dbReference>
<dbReference type="SMART" id="SM01002">
    <property type="entry name" value="AlaDh_PNT_C"/>
    <property type="match status" value="1"/>
</dbReference>
<dbReference type="InterPro" id="IPR008141">
    <property type="entry name" value="Ala_DH"/>
</dbReference>
<accession>A0A1S1Z310</accession>
<dbReference type="InterPro" id="IPR007886">
    <property type="entry name" value="AlaDH/PNT_N"/>
</dbReference>
<dbReference type="GO" id="GO:0005886">
    <property type="term" value="C:plasma membrane"/>
    <property type="evidence" value="ECO:0007669"/>
    <property type="project" value="TreeGrafter"/>
</dbReference>
<protein>
    <recommendedName>
        <fullName evidence="2">alanine dehydrogenase</fullName>
        <ecNumber evidence="2">1.4.1.1</ecNumber>
    </recommendedName>
</protein>
<evidence type="ECO:0000313" key="8">
    <source>
        <dbReference type="Proteomes" id="UP000179797"/>
    </source>
</evidence>
<dbReference type="PANTHER" id="PTHR42795:SF1">
    <property type="entry name" value="ALANINE DEHYDROGENASE"/>
    <property type="match status" value="1"/>
</dbReference>
<dbReference type="RefSeq" id="WP_044227484.1">
    <property type="nucleotide sequence ID" value="NZ_JRYR02000001.1"/>
</dbReference>
<feature type="domain" description="Alanine dehydrogenase/pyridine nucleotide transhydrogenase NAD(H)-binding" evidence="5">
    <location>
        <begin position="183"/>
        <end position="332"/>
    </location>
</feature>
<comment type="similarity">
    <text evidence="1">Belongs to the AlaDH/PNT family.</text>
</comment>
<dbReference type="SUPFAM" id="SSF52283">
    <property type="entry name" value="Formate/glycerate dehydrogenase catalytic domain-like"/>
    <property type="match status" value="1"/>
</dbReference>
<dbReference type="EC" id="1.4.1.1" evidence="2"/>
<reference evidence="7 8" key="1">
    <citation type="journal article" date="2012" name="Int. J. Syst. Evol. Microbiol.">
        <title>Flammeovirga pacifica sp. nov., isolated from deep-sea sediment.</title>
        <authorList>
            <person name="Xu H."/>
            <person name="Fu Y."/>
            <person name="Yang N."/>
            <person name="Ding Z."/>
            <person name="Lai Q."/>
            <person name="Zeng R."/>
        </authorList>
    </citation>
    <scope>NUCLEOTIDE SEQUENCE [LARGE SCALE GENOMIC DNA]</scope>
    <source>
        <strain evidence="8">DSM 24597 / LMG 26175 / WPAGA1</strain>
    </source>
</reference>
<feature type="domain" description="Alanine dehydrogenase/pyridine nucleotide transhydrogenase N-terminal" evidence="6">
    <location>
        <begin position="38"/>
        <end position="171"/>
    </location>
</feature>
<organism evidence="7 8">
    <name type="scientific">Flammeovirga pacifica</name>
    <dbReference type="NCBI Taxonomy" id="915059"/>
    <lineage>
        <taxon>Bacteria</taxon>
        <taxon>Pseudomonadati</taxon>
        <taxon>Bacteroidota</taxon>
        <taxon>Cytophagia</taxon>
        <taxon>Cytophagales</taxon>
        <taxon>Flammeovirgaceae</taxon>
        <taxon>Flammeovirga</taxon>
    </lineage>
</organism>
<evidence type="ECO:0000256" key="1">
    <source>
        <dbReference type="ARBA" id="ARBA00005689"/>
    </source>
</evidence>
<dbReference type="InterPro" id="IPR036291">
    <property type="entry name" value="NAD(P)-bd_dom_sf"/>
</dbReference>
<keyword evidence="4" id="KW-0520">NAD</keyword>
<evidence type="ECO:0000256" key="2">
    <source>
        <dbReference type="ARBA" id="ARBA00012897"/>
    </source>
</evidence>
<gene>
    <name evidence="7" type="ORF">NH26_15290</name>
</gene>
<evidence type="ECO:0000256" key="3">
    <source>
        <dbReference type="ARBA" id="ARBA00023002"/>
    </source>
</evidence>
<dbReference type="Pfam" id="PF01262">
    <property type="entry name" value="AlaDh_PNT_C"/>
    <property type="match status" value="1"/>
</dbReference>
<dbReference type="InterPro" id="IPR008143">
    <property type="entry name" value="Ala_DH/PNT_CS2"/>
</dbReference>
<dbReference type="CDD" id="cd05305">
    <property type="entry name" value="L-AlaDH"/>
    <property type="match status" value="1"/>
</dbReference>
<keyword evidence="8" id="KW-1185">Reference proteome</keyword>
<dbReference type="PROSITE" id="PS00837">
    <property type="entry name" value="ALADH_PNT_2"/>
    <property type="match status" value="1"/>
</dbReference>